<keyword evidence="2" id="KW-0808">Transferase</keyword>
<sequence>MIYNLYFSSSRRWMERPSLLNSIIFKVVSLITKFYLNYIYRYFLLFGFVKHTTLPPVLGEEVIVSLTTFPARVDKVYLTIETIFQQDTLPNRIILWLANEQFPERRAHLPQRLLNMQQRGLEIRFCEDIRSHKKYYYSMKDNPNSIIITVDDDVFYPKDTLTNLLTMHYQHPYAVICNSAQEIPDDYTLPPSQWNTPDFNRVNNLFGKCRILGISGVLYPPHSLYHDVFNSQLLQNLCPWADDLWLTIMAMLNGTIIQRYEFRSNPLDIFGTQRFNLSRGGELGYSVTQGVTNDDQWRNLITYYAGLIVEQMENNNRKQI</sequence>
<dbReference type="GO" id="GO:0016740">
    <property type="term" value="F:transferase activity"/>
    <property type="evidence" value="ECO:0007669"/>
    <property type="project" value="UniProtKB-KW"/>
</dbReference>
<evidence type="ECO:0000313" key="2">
    <source>
        <dbReference type="EMBL" id="RHH41317.1"/>
    </source>
</evidence>
<dbReference type="SUPFAM" id="SSF53448">
    <property type="entry name" value="Nucleotide-diphospho-sugar transferases"/>
    <property type="match status" value="1"/>
</dbReference>
<comment type="caution">
    <text evidence="2">The sequence shown here is derived from an EMBL/GenBank/DDBJ whole genome shotgun (WGS) entry which is preliminary data.</text>
</comment>
<dbReference type="Proteomes" id="UP000283329">
    <property type="component" value="Unassembled WGS sequence"/>
</dbReference>
<keyword evidence="1" id="KW-1133">Transmembrane helix</keyword>
<evidence type="ECO:0000256" key="1">
    <source>
        <dbReference type="SAM" id="Phobius"/>
    </source>
</evidence>
<feature type="transmembrane region" description="Helical" evidence="1">
    <location>
        <begin position="20"/>
        <end position="40"/>
    </location>
</feature>
<dbReference type="InterPro" id="IPR029044">
    <property type="entry name" value="Nucleotide-diphossugar_trans"/>
</dbReference>
<dbReference type="EMBL" id="QRJR01000028">
    <property type="protein sequence ID" value="RHH41317.1"/>
    <property type="molecule type" value="Genomic_DNA"/>
</dbReference>
<organism evidence="2 3">
    <name type="scientific">Bacteroides ovatus</name>
    <dbReference type="NCBI Taxonomy" id="28116"/>
    <lineage>
        <taxon>Bacteria</taxon>
        <taxon>Pseudomonadati</taxon>
        <taxon>Bacteroidota</taxon>
        <taxon>Bacteroidia</taxon>
        <taxon>Bacteroidales</taxon>
        <taxon>Bacteroidaceae</taxon>
        <taxon>Bacteroides</taxon>
    </lineage>
</organism>
<gene>
    <name evidence="2" type="ORF">DW206_20855</name>
</gene>
<protein>
    <submittedName>
        <fullName evidence="2">Glycosyl transferase</fullName>
    </submittedName>
</protein>
<proteinExistence type="predicted"/>
<reference evidence="2 3" key="1">
    <citation type="submission" date="2018-08" db="EMBL/GenBank/DDBJ databases">
        <title>A genome reference for cultivated species of the human gut microbiota.</title>
        <authorList>
            <person name="Zou Y."/>
            <person name="Xue W."/>
            <person name="Luo G."/>
        </authorList>
    </citation>
    <scope>NUCLEOTIDE SEQUENCE [LARGE SCALE GENOMIC DNA]</scope>
    <source>
        <strain evidence="2 3">AM17-48</strain>
    </source>
</reference>
<accession>A0A414WTM6</accession>
<evidence type="ECO:0000313" key="3">
    <source>
        <dbReference type="Proteomes" id="UP000283329"/>
    </source>
</evidence>
<name>A0A414WTM6_BACOV</name>
<keyword evidence="1" id="KW-0472">Membrane</keyword>
<keyword evidence="1" id="KW-0812">Transmembrane</keyword>
<dbReference type="AlphaFoldDB" id="A0A414WTM6"/>